<dbReference type="Proteomes" id="UP001053296">
    <property type="component" value="Chromosome"/>
</dbReference>
<gene>
    <name evidence="2" type="ORF">PSDVSF_05380</name>
</gene>
<name>A0ABM7P3E1_9BACT</name>
<accession>A0ABM7P3E1</accession>
<dbReference type="EMBL" id="AP024485">
    <property type="protein sequence ID" value="BCS87296.1"/>
    <property type="molecule type" value="Genomic_DNA"/>
</dbReference>
<evidence type="ECO:0000313" key="2">
    <source>
        <dbReference type="EMBL" id="BCS87296.1"/>
    </source>
</evidence>
<sequence>MPSPEIENIIKSLEATPSILAGMVNSIPEDQHLLKRQPAFWSIAEHVAHLADVQSMLVERLTRILTEDKPEFIPFFPDAEEEEAPPIPAMAEALSTFSSGRKRQLALLKGINEKEWERTATHPEYTEYSIRILARHILMHDYWHMYRMEELWLTQDPYLTTG</sequence>
<dbReference type="Pfam" id="PF12867">
    <property type="entry name" value="DinB_2"/>
    <property type="match status" value="1"/>
</dbReference>
<reference evidence="2" key="1">
    <citation type="journal article" date="2022" name="Arch. Microbiol.">
        <title>Pseudodesulfovibrio sediminis sp. nov., a mesophilic and neutrophilic sulfate-reducing bacterium isolated from sediment of a brackish lake.</title>
        <authorList>
            <person name="Takahashi A."/>
            <person name="Kojima H."/>
            <person name="Watanabe M."/>
            <person name="Fukui M."/>
        </authorList>
    </citation>
    <scope>NUCLEOTIDE SEQUENCE</scope>
    <source>
        <strain evidence="2">SF6</strain>
    </source>
</reference>
<protein>
    <recommendedName>
        <fullName evidence="1">DinB-like domain-containing protein</fullName>
    </recommendedName>
</protein>
<organism evidence="2 3">
    <name type="scientific">Pseudodesulfovibrio sediminis</name>
    <dbReference type="NCBI Taxonomy" id="2810563"/>
    <lineage>
        <taxon>Bacteria</taxon>
        <taxon>Pseudomonadati</taxon>
        <taxon>Thermodesulfobacteriota</taxon>
        <taxon>Desulfovibrionia</taxon>
        <taxon>Desulfovibrionales</taxon>
        <taxon>Desulfovibrionaceae</taxon>
    </lineage>
</organism>
<evidence type="ECO:0000313" key="3">
    <source>
        <dbReference type="Proteomes" id="UP001053296"/>
    </source>
</evidence>
<keyword evidence="3" id="KW-1185">Reference proteome</keyword>
<dbReference type="InterPro" id="IPR024775">
    <property type="entry name" value="DinB-like"/>
</dbReference>
<dbReference type="SUPFAM" id="SSF109854">
    <property type="entry name" value="DinB/YfiT-like putative metalloenzymes"/>
    <property type="match status" value="1"/>
</dbReference>
<dbReference type="Gene3D" id="1.20.120.450">
    <property type="entry name" value="dinb family like domain"/>
    <property type="match status" value="1"/>
</dbReference>
<proteinExistence type="predicted"/>
<dbReference type="RefSeq" id="WP_229593405.1">
    <property type="nucleotide sequence ID" value="NZ_AP024485.1"/>
</dbReference>
<feature type="domain" description="DinB-like" evidence="1">
    <location>
        <begin position="13"/>
        <end position="145"/>
    </location>
</feature>
<dbReference type="InterPro" id="IPR034660">
    <property type="entry name" value="DinB/YfiT-like"/>
</dbReference>
<evidence type="ECO:0000259" key="1">
    <source>
        <dbReference type="Pfam" id="PF12867"/>
    </source>
</evidence>